<organism evidence="5 6">
    <name type="scientific">Sphaerotilus hippei</name>
    <dbReference type="NCBI Taxonomy" id="744406"/>
    <lineage>
        <taxon>Bacteria</taxon>
        <taxon>Pseudomonadati</taxon>
        <taxon>Pseudomonadota</taxon>
        <taxon>Betaproteobacteria</taxon>
        <taxon>Burkholderiales</taxon>
        <taxon>Sphaerotilaceae</taxon>
        <taxon>Sphaerotilus</taxon>
    </lineage>
</organism>
<dbReference type="OrthoDB" id="5296916at2"/>
<dbReference type="Proteomes" id="UP000247811">
    <property type="component" value="Unassembled WGS sequence"/>
</dbReference>
<keyword evidence="3 4" id="KW-0238">DNA-binding</keyword>
<comment type="similarity">
    <text evidence="4">Belongs to the PriB family.</text>
</comment>
<evidence type="ECO:0000313" key="6">
    <source>
        <dbReference type="Proteomes" id="UP000247811"/>
    </source>
</evidence>
<protein>
    <recommendedName>
        <fullName evidence="4">Replication restart protein PriB</fullName>
    </recommendedName>
</protein>
<sequence>MNRIELSAQIMERLPMRYTPAGLPALDVRLSHASRQEHLGQMRQVDLEIHATGIGETALQLERLAVGSTVQVTGFLARQRNGRGVMLHIIELDSRSNVPDSF</sequence>
<evidence type="ECO:0000256" key="4">
    <source>
        <dbReference type="HAMAP-Rule" id="MF_00720"/>
    </source>
</evidence>
<proteinExistence type="inferred from homology"/>
<reference evidence="5 6" key="1">
    <citation type="submission" date="2018-05" db="EMBL/GenBank/DDBJ databases">
        <title>Genomic Encyclopedia of Type Strains, Phase IV (KMG-IV): sequencing the most valuable type-strain genomes for metagenomic binning, comparative biology and taxonomic classification.</title>
        <authorList>
            <person name="Goeker M."/>
        </authorList>
    </citation>
    <scope>NUCLEOTIDE SEQUENCE [LARGE SCALE GENOMIC DNA]</scope>
    <source>
        <strain evidence="5 6">DSM 566</strain>
    </source>
</reference>
<evidence type="ECO:0000256" key="2">
    <source>
        <dbReference type="ARBA" id="ARBA00022705"/>
    </source>
</evidence>
<comment type="function">
    <text evidence="4">Involved in the restart of stalled replication forks, which reloads the replicative helicase on sites other than the origin of replication; the PriA-PriB pathway is the major replication restart pathway. During primosome assembly it facilitates complex formation between PriA and DnaT on DNA; stabilizes PriA on DNA. Stimulates the DNA unwinding activity of PriA helicase.</text>
</comment>
<keyword evidence="2 4" id="KW-0235">DNA replication</keyword>
<dbReference type="InterPro" id="IPR012340">
    <property type="entry name" value="NA-bd_OB-fold"/>
</dbReference>
<comment type="caution">
    <text evidence="5">The sequence shown here is derived from an EMBL/GenBank/DDBJ whole genome shotgun (WGS) entry which is preliminary data.</text>
</comment>
<evidence type="ECO:0000313" key="5">
    <source>
        <dbReference type="EMBL" id="PXW98666.1"/>
    </source>
</evidence>
<dbReference type="Gene3D" id="2.40.50.140">
    <property type="entry name" value="Nucleic acid-binding proteins"/>
    <property type="match status" value="1"/>
</dbReference>
<dbReference type="GO" id="GO:0003697">
    <property type="term" value="F:single-stranded DNA binding"/>
    <property type="evidence" value="ECO:0007669"/>
    <property type="project" value="UniProtKB-UniRule"/>
</dbReference>
<dbReference type="GO" id="GO:1990077">
    <property type="term" value="C:primosome complex"/>
    <property type="evidence" value="ECO:0007669"/>
    <property type="project" value="UniProtKB-UniRule"/>
</dbReference>
<dbReference type="RefSeq" id="WP_110399303.1">
    <property type="nucleotide sequence ID" value="NZ_QJJS01000002.1"/>
</dbReference>
<dbReference type="GO" id="GO:0006269">
    <property type="term" value="P:DNA replication, synthesis of primer"/>
    <property type="evidence" value="ECO:0007669"/>
    <property type="project" value="UniProtKB-KW"/>
</dbReference>
<dbReference type="PROSITE" id="PS50935">
    <property type="entry name" value="SSB"/>
    <property type="match status" value="1"/>
</dbReference>
<evidence type="ECO:0000256" key="3">
    <source>
        <dbReference type="ARBA" id="ARBA00023125"/>
    </source>
</evidence>
<keyword evidence="1 4" id="KW-0639">Primosome</keyword>
<dbReference type="SUPFAM" id="SSF50249">
    <property type="entry name" value="Nucleic acid-binding proteins"/>
    <property type="match status" value="1"/>
</dbReference>
<dbReference type="InterPro" id="IPR023646">
    <property type="entry name" value="Prisomal_replication_PriB"/>
</dbReference>
<dbReference type="InterPro" id="IPR000424">
    <property type="entry name" value="Primosome_PriB/ssb"/>
</dbReference>
<dbReference type="PIRSF" id="PIRSF003135">
    <property type="entry name" value="Primosomal_n"/>
    <property type="match status" value="1"/>
</dbReference>
<dbReference type="Pfam" id="PF22657">
    <property type="entry name" value="SSB_1"/>
    <property type="match status" value="1"/>
</dbReference>
<comment type="subunit">
    <text evidence="4">Homodimer. Interacts with PriA and DnaT. Component of the replication restart primosome. Primosome assembly occurs via a 'hand-off' mechanism. PriA binds to replication forks, subsequently PriB then DnaT bind; DnaT then displaces ssDNA to generate the helicase loading substrate.</text>
</comment>
<dbReference type="HAMAP" id="MF_00720">
    <property type="entry name" value="PriB"/>
    <property type="match status" value="1"/>
</dbReference>
<name>A0A318H4P8_9BURK</name>
<accession>A0A318H4P8</accession>
<evidence type="ECO:0000256" key="1">
    <source>
        <dbReference type="ARBA" id="ARBA00022515"/>
    </source>
</evidence>
<dbReference type="AlphaFoldDB" id="A0A318H4P8"/>
<gene>
    <name evidence="4" type="primary">priB</name>
    <name evidence="5" type="ORF">C7444_102145</name>
</gene>
<dbReference type="NCBIfam" id="TIGR04418">
    <property type="entry name" value="PriB_gamma"/>
    <property type="match status" value="1"/>
</dbReference>
<keyword evidence="6" id="KW-1185">Reference proteome</keyword>
<dbReference type="EMBL" id="QJJS01000002">
    <property type="protein sequence ID" value="PXW98666.1"/>
    <property type="molecule type" value="Genomic_DNA"/>
</dbReference>